<accession>A0A6C0Y798</accession>
<evidence type="ECO:0000313" key="1">
    <source>
        <dbReference type="EMBL" id="QIC72124.1"/>
    </source>
</evidence>
<dbReference type="RefSeq" id="WP_163146683.1">
    <property type="nucleotide sequence ID" value="NZ_CP044458.1"/>
</dbReference>
<protein>
    <submittedName>
        <fullName evidence="1">Uncharacterized protein</fullName>
    </submittedName>
</protein>
<proteinExistence type="predicted"/>
<reference evidence="1 2" key="1">
    <citation type="submission" date="2019-09" db="EMBL/GenBank/DDBJ databases">
        <title>Non-baumannii Acinetobacter spp. carrying blaNDM-1 isolated in China.</title>
        <authorList>
            <person name="Cui C."/>
            <person name="Chen C."/>
            <person name="Sun J."/>
            <person name="Liu Y."/>
        </authorList>
    </citation>
    <scope>NUCLEOTIDE SEQUENCE [LARGE SCALE GENOMIC DNA]</scope>
    <source>
        <strain evidence="1 2">B18</strain>
        <plasmid evidence="2">pb18-3</plasmid>
    </source>
</reference>
<dbReference type="AlphaFoldDB" id="A0A6C0Y798"/>
<dbReference type="Proteomes" id="UP000503440">
    <property type="component" value="Plasmid pB18-3"/>
</dbReference>
<keyword evidence="1" id="KW-0614">Plasmid</keyword>
<name>A0A6C0Y798_9GAMM</name>
<organism evidence="1 2">
    <name type="scientific">Acinetobacter indicus</name>
    <dbReference type="NCBI Taxonomy" id="756892"/>
    <lineage>
        <taxon>Bacteria</taxon>
        <taxon>Pseudomonadati</taxon>
        <taxon>Pseudomonadota</taxon>
        <taxon>Gammaproteobacteria</taxon>
        <taxon>Moraxellales</taxon>
        <taxon>Moraxellaceae</taxon>
        <taxon>Acinetobacter</taxon>
    </lineage>
</organism>
<dbReference type="EMBL" id="CP044458">
    <property type="protein sequence ID" value="QIC72124.1"/>
    <property type="molecule type" value="Genomic_DNA"/>
</dbReference>
<gene>
    <name evidence="1" type="ORF">FSC09_17345</name>
</gene>
<geneLocation type="plasmid" evidence="2">
    <name>pb18-3</name>
</geneLocation>
<evidence type="ECO:0000313" key="2">
    <source>
        <dbReference type="Proteomes" id="UP000503440"/>
    </source>
</evidence>
<sequence>MSYLPYPSLDKALSGLCFGLNQTGLEKLQARGIFTDHTIRSLADEVMSTWRMRNDAFFIRFNDTPDGFGFVYESHIISIEDAWNEYAQHWVAYAEDYFSGEWSKRQTVYRAYPDGKPPRTIKTLMGFLPFAADRGLYDRPLLEAVIDNKLTFDLYKARVEHLQKLAENHIKRHAKRFHLDQITDTTDPDHPVFTEIE</sequence>